<keyword evidence="4" id="KW-0449">Lipoprotein</keyword>
<dbReference type="STRING" id="1148.gene:10500006"/>
<keyword evidence="2" id="KW-0472">Membrane</keyword>
<dbReference type="InterPro" id="IPR036328">
    <property type="entry name" value="MliC_sf"/>
</dbReference>
<evidence type="ECO:0000256" key="1">
    <source>
        <dbReference type="ARBA" id="ARBA00022729"/>
    </source>
</evidence>
<dbReference type="EMBL" id="BA000022">
    <property type="protein sequence ID" value="BAA10502.1"/>
    <property type="molecule type" value="Genomic_DNA"/>
</dbReference>
<evidence type="ECO:0000313" key="6">
    <source>
        <dbReference type="EMBL" id="BAA10502.1"/>
    </source>
</evidence>
<protein>
    <submittedName>
        <fullName evidence="6">Slr0581 protein</fullName>
    </submittedName>
</protein>
<dbReference type="Gene3D" id="2.40.128.200">
    <property type="match status" value="1"/>
</dbReference>
<dbReference type="EnsemblBacteria" id="BAA10502">
    <property type="protein sequence ID" value="BAA10502"/>
    <property type="gene ID" value="BAA10502"/>
</dbReference>
<dbReference type="PaxDb" id="1148-1001258"/>
<dbReference type="eggNOG" id="COG3895">
    <property type="taxonomic scope" value="Bacteria"/>
</dbReference>
<keyword evidence="7" id="KW-1185">Reference proteome</keyword>
<dbReference type="KEGG" id="syn:slr0581"/>
<gene>
    <name evidence="6" type="ordered locus">slr0581</name>
</gene>
<keyword evidence="3" id="KW-0564">Palmitate</keyword>
<organism evidence="6 7">
    <name type="scientific">Synechocystis sp. (strain ATCC 27184 / PCC 6803 / Kazusa)</name>
    <dbReference type="NCBI Taxonomy" id="1111708"/>
    <lineage>
        <taxon>Bacteria</taxon>
        <taxon>Bacillati</taxon>
        <taxon>Cyanobacteriota</taxon>
        <taxon>Cyanophyceae</taxon>
        <taxon>Synechococcales</taxon>
        <taxon>Merismopediaceae</taxon>
        <taxon>Synechocystis</taxon>
    </lineage>
</organism>
<evidence type="ECO:0000259" key="5">
    <source>
        <dbReference type="Pfam" id="PF09864"/>
    </source>
</evidence>
<evidence type="ECO:0000256" key="3">
    <source>
        <dbReference type="ARBA" id="ARBA00023139"/>
    </source>
</evidence>
<dbReference type="Pfam" id="PF09864">
    <property type="entry name" value="MliC"/>
    <property type="match status" value="1"/>
</dbReference>
<evidence type="ECO:0000313" key="7">
    <source>
        <dbReference type="Proteomes" id="UP000001425"/>
    </source>
</evidence>
<evidence type="ECO:0000256" key="4">
    <source>
        <dbReference type="ARBA" id="ARBA00023288"/>
    </source>
</evidence>
<keyword evidence="1" id="KW-0732">Signal</keyword>
<reference evidence="6 7" key="2">
    <citation type="journal article" date="1996" name="DNA Res.">
        <title>Sequence analysis of the genome of the unicellular cyanobacterium Synechocystis sp. strain PCC6803. II. Sequence determination of the entire genome and assignment of potential protein-coding regions.</title>
        <authorList>
            <person name="Kaneko T."/>
            <person name="Sato S."/>
            <person name="Kotani H."/>
            <person name="Tanaka A."/>
            <person name="Asamizu E."/>
            <person name="Nakamura Y."/>
            <person name="Miyajima N."/>
            <person name="Hirosawa M."/>
            <person name="Sugiura M."/>
            <person name="Sasamoto S."/>
            <person name="Kimura T."/>
            <person name="Hosouchi T."/>
            <person name="Matsuno A."/>
            <person name="Muraki A."/>
            <person name="Nakazaki N."/>
            <person name="Naruo K."/>
            <person name="Okumura S."/>
            <person name="Shimpo S."/>
            <person name="Takeuchi C."/>
            <person name="Wada T."/>
            <person name="Watanabe A."/>
            <person name="Yamada M."/>
            <person name="Yasuda M."/>
            <person name="Tabata S."/>
        </authorList>
    </citation>
    <scope>NUCLEOTIDE SEQUENCE [LARGE SCALE GENOMIC DNA]</scope>
    <source>
        <strain evidence="7">ATCC 27184 / PCC 6803 / Kazusa</strain>
    </source>
</reference>
<dbReference type="PIR" id="S75767">
    <property type="entry name" value="S75767"/>
</dbReference>
<dbReference type="Proteomes" id="UP000001425">
    <property type="component" value="Chromosome"/>
</dbReference>
<evidence type="ECO:0000256" key="2">
    <source>
        <dbReference type="ARBA" id="ARBA00023136"/>
    </source>
</evidence>
<proteinExistence type="predicted"/>
<dbReference type="AlphaFoldDB" id="Q55408"/>
<sequence length="110" mass="11782">MKNSYSALWGRPAKVVLVALILGGLGLAIPSYAQETQTYYCSPTETLTIKMVEGSAIQVTLPDGRTVVLPQAESASGNKYSNGFITVWSKGNTALVEEGGNVKWQDCVKI</sequence>
<feature type="domain" description="C-type lysozyme inhibitor" evidence="5">
    <location>
        <begin position="39"/>
        <end position="103"/>
    </location>
</feature>
<reference evidence="6 7" key="1">
    <citation type="journal article" date="1995" name="DNA Res.">
        <title>Sequence analysis of the genome of the unicellular cyanobacterium Synechocystis sp. strain PCC6803. I. Sequence features in the 1 Mb region from map positions 64% to 92% of the genome.</title>
        <authorList>
            <person name="Kaneko T."/>
            <person name="Tanaka A."/>
            <person name="Sato S."/>
            <person name="Kotani H."/>
            <person name="Sazuka T."/>
            <person name="Miyajima N."/>
            <person name="Sugiura M."/>
            <person name="Tabata S."/>
        </authorList>
    </citation>
    <scope>NUCLEOTIDE SEQUENCE [LARGE SCALE GENOMIC DNA]</scope>
    <source>
        <strain evidence="7">ATCC 27184 / PCC 6803 / Kazusa</strain>
    </source>
</reference>
<name>Q55408_SYNY3</name>
<dbReference type="InterPro" id="IPR018660">
    <property type="entry name" value="MliC"/>
</dbReference>
<dbReference type="InParanoid" id="Q55408"/>
<dbReference type="SUPFAM" id="SSF141488">
    <property type="entry name" value="YdhA-like"/>
    <property type="match status" value="1"/>
</dbReference>
<accession>Q55408</accession>